<dbReference type="PANTHER" id="PTHR30346:SF28">
    <property type="entry name" value="HTH-TYPE TRANSCRIPTIONAL REGULATOR CYNR"/>
    <property type="match status" value="1"/>
</dbReference>
<dbReference type="GO" id="GO:0032993">
    <property type="term" value="C:protein-DNA complex"/>
    <property type="evidence" value="ECO:0007669"/>
    <property type="project" value="TreeGrafter"/>
</dbReference>
<dbReference type="PROSITE" id="PS50931">
    <property type="entry name" value="HTH_LYSR"/>
    <property type="match status" value="1"/>
</dbReference>
<organism evidence="6 7">
    <name type="scientific">Tunturiibacter gelidiferens</name>
    <dbReference type="NCBI Taxonomy" id="3069689"/>
    <lineage>
        <taxon>Bacteria</taxon>
        <taxon>Pseudomonadati</taxon>
        <taxon>Acidobacteriota</taxon>
        <taxon>Terriglobia</taxon>
        <taxon>Terriglobales</taxon>
        <taxon>Acidobacteriaceae</taxon>
        <taxon>Tunturiibacter</taxon>
    </lineage>
</organism>
<dbReference type="InterPro" id="IPR036390">
    <property type="entry name" value="WH_DNA-bd_sf"/>
</dbReference>
<evidence type="ECO:0000256" key="2">
    <source>
        <dbReference type="ARBA" id="ARBA00023015"/>
    </source>
</evidence>
<evidence type="ECO:0000256" key="4">
    <source>
        <dbReference type="ARBA" id="ARBA00023163"/>
    </source>
</evidence>
<feature type="domain" description="HTH lysR-type" evidence="5">
    <location>
        <begin position="1"/>
        <end position="53"/>
    </location>
</feature>
<keyword evidence="2" id="KW-0805">Transcription regulation</keyword>
<comment type="caution">
    <text evidence="6">The sequence shown here is derived from an EMBL/GenBank/DDBJ whole genome shotgun (WGS) entry which is preliminary data.</text>
</comment>
<reference evidence="6 7" key="1">
    <citation type="submission" date="2020-08" db="EMBL/GenBank/DDBJ databases">
        <title>Genomic Encyclopedia of Type Strains, Phase IV (KMG-V): Genome sequencing to study the core and pangenomes of soil and plant-associated prokaryotes.</title>
        <authorList>
            <person name="Whitman W."/>
        </authorList>
    </citation>
    <scope>NUCLEOTIDE SEQUENCE [LARGE SCALE GENOMIC DNA]</scope>
    <source>
        <strain evidence="6 7">X5P2</strain>
    </source>
</reference>
<dbReference type="Proteomes" id="UP000535182">
    <property type="component" value="Unassembled WGS sequence"/>
</dbReference>
<dbReference type="PRINTS" id="PR00039">
    <property type="entry name" value="HTHLYSR"/>
</dbReference>
<evidence type="ECO:0000256" key="3">
    <source>
        <dbReference type="ARBA" id="ARBA00023125"/>
    </source>
</evidence>
<dbReference type="InterPro" id="IPR000847">
    <property type="entry name" value="LysR_HTH_N"/>
</dbReference>
<dbReference type="PANTHER" id="PTHR30346">
    <property type="entry name" value="TRANSCRIPTIONAL DUAL REGULATOR HCAR-RELATED"/>
    <property type="match status" value="1"/>
</dbReference>
<dbReference type="AlphaFoldDB" id="A0A9X0U6F0"/>
<evidence type="ECO:0000313" key="7">
    <source>
        <dbReference type="Proteomes" id="UP000535182"/>
    </source>
</evidence>
<evidence type="ECO:0000256" key="1">
    <source>
        <dbReference type="ARBA" id="ARBA00009437"/>
    </source>
</evidence>
<dbReference type="Pfam" id="PF00126">
    <property type="entry name" value="HTH_1"/>
    <property type="match status" value="1"/>
</dbReference>
<dbReference type="SUPFAM" id="SSF46785">
    <property type="entry name" value="Winged helix' DNA-binding domain"/>
    <property type="match status" value="1"/>
</dbReference>
<dbReference type="InterPro" id="IPR036388">
    <property type="entry name" value="WH-like_DNA-bd_sf"/>
</dbReference>
<sequence>MEAAIALVEELNFSRAAQKLHITQPALTKRISELEDRLGIPLFPRDHQMVEVNDSARAFVEEARISVLHAERAFQAARRAARGVDIVLNVGKSPYTDPFLVSTLLSIRLPVVIALRSISARFIVCPHLGQICSRPL</sequence>
<keyword evidence="4" id="KW-0804">Transcription</keyword>
<proteinExistence type="inferred from homology"/>
<dbReference type="RefSeq" id="WP_183981327.1">
    <property type="nucleotide sequence ID" value="NZ_JACHEB010000015.1"/>
</dbReference>
<evidence type="ECO:0000259" key="5">
    <source>
        <dbReference type="PROSITE" id="PS50931"/>
    </source>
</evidence>
<evidence type="ECO:0000313" key="6">
    <source>
        <dbReference type="EMBL" id="MBB5331491.1"/>
    </source>
</evidence>
<keyword evidence="3 6" id="KW-0238">DNA-binding</keyword>
<dbReference type="GO" id="GO:0003677">
    <property type="term" value="F:DNA binding"/>
    <property type="evidence" value="ECO:0007669"/>
    <property type="project" value="UniProtKB-KW"/>
</dbReference>
<dbReference type="GO" id="GO:0003700">
    <property type="term" value="F:DNA-binding transcription factor activity"/>
    <property type="evidence" value="ECO:0007669"/>
    <property type="project" value="InterPro"/>
</dbReference>
<comment type="similarity">
    <text evidence="1">Belongs to the LysR transcriptional regulatory family.</text>
</comment>
<dbReference type="EMBL" id="JACHEB010000015">
    <property type="protein sequence ID" value="MBB5331491.1"/>
    <property type="molecule type" value="Genomic_DNA"/>
</dbReference>
<gene>
    <name evidence="6" type="ORF">HDF14_005138</name>
</gene>
<keyword evidence="7" id="KW-1185">Reference proteome</keyword>
<accession>A0A9X0U6F0</accession>
<dbReference type="Gene3D" id="1.10.10.10">
    <property type="entry name" value="Winged helix-like DNA-binding domain superfamily/Winged helix DNA-binding domain"/>
    <property type="match status" value="1"/>
</dbReference>
<protein>
    <submittedName>
        <fullName evidence="6">DNA-binding transcriptional LysR family regulator</fullName>
    </submittedName>
</protein>
<name>A0A9X0U6F0_9BACT</name>